<dbReference type="InterPro" id="IPR029012">
    <property type="entry name" value="Helix_hairpin_bin_sf"/>
</dbReference>
<proteinExistence type="inferred from homology"/>
<sequence>MARNQEKAQSMLYRFREAQSLEMGLTKPKEQRPYLATQVDNLDEAEKWRRDVIREISRAASKIHDLSLPESQIRDLNDEINKLLRTKHRWETRILELGGPDYKKTGPKMLDHHGQAAPGNRRYKYFGRAKDLPDVRELLSQQKGDSRSKNNSRAAILSRIDAAYYGYADEDDDGELLEFERQETERRIQKLRSSPDMTLDQSDIDSDKNSDNDSESDNDNDNRSDNGNKETTNATSHPSL</sequence>
<dbReference type="FunFam" id="1.10.287.660:FF:000001">
    <property type="entry name" value="pre-mRNA-splicing factor ISY1 homolog"/>
    <property type="match status" value="1"/>
</dbReference>
<dbReference type="Proteomes" id="UP001145021">
    <property type="component" value="Unassembled WGS sequence"/>
</dbReference>
<dbReference type="AlphaFoldDB" id="A0A9W8CJ69"/>
<evidence type="ECO:0000256" key="1">
    <source>
        <dbReference type="ARBA" id="ARBA00004123"/>
    </source>
</evidence>
<feature type="region of interest" description="Disordered" evidence="4">
    <location>
        <begin position="184"/>
        <end position="240"/>
    </location>
</feature>
<dbReference type="SUPFAM" id="SSF140102">
    <property type="entry name" value="ISY1 domain-like"/>
    <property type="match status" value="1"/>
</dbReference>
<evidence type="ECO:0000256" key="3">
    <source>
        <dbReference type="ARBA" id="ARBA00023242"/>
    </source>
</evidence>
<dbReference type="InterPro" id="IPR037200">
    <property type="entry name" value="Isy1_sf"/>
</dbReference>
<keyword evidence="3" id="KW-0539">Nucleus</keyword>
<name>A0A9W8CJ69_9FUNG</name>
<evidence type="ECO:0000256" key="2">
    <source>
        <dbReference type="ARBA" id="ARBA00007002"/>
    </source>
</evidence>
<keyword evidence="6" id="KW-1185">Reference proteome</keyword>
<evidence type="ECO:0000256" key="4">
    <source>
        <dbReference type="SAM" id="MobiDB-lite"/>
    </source>
</evidence>
<comment type="subcellular location">
    <subcellularLocation>
        <location evidence="1">Nucleus</location>
    </subcellularLocation>
</comment>
<evidence type="ECO:0000313" key="5">
    <source>
        <dbReference type="EMBL" id="KAJ1643992.1"/>
    </source>
</evidence>
<evidence type="ECO:0000313" key="6">
    <source>
        <dbReference type="Proteomes" id="UP001145021"/>
    </source>
</evidence>
<reference evidence="5" key="1">
    <citation type="submission" date="2022-07" db="EMBL/GenBank/DDBJ databases">
        <title>Phylogenomic reconstructions and comparative analyses of Kickxellomycotina fungi.</title>
        <authorList>
            <person name="Reynolds N.K."/>
            <person name="Stajich J.E."/>
            <person name="Barry K."/>
            <person name="Grigoriev I.V."/>
            <person name="Crous P."/>
            <person name="Smith M.E."/>
        </authorList>
    </citation>
    <scope>NUCLEOTIDE SEQUENCE</scope>
    <source>
        <strain evidence="5">NBRC 105413</strain>
    </source>
</reference>
<organism evidence="5 6">
    <name type="scientific">Coemansia asiatica</name>
    <dbReference type="NCBI Taxonomy" id="1052880"/>
    <lineage>
        <taxon>Eukaryota</taxon>
        <taxon>Fungi</taxon>
        <taxon>Fungi incertae sedis</taxon>
        <taxon>Zoopagomycota</taxon>
        <taxon>Kickxellomycotina</taxon>
        <taxon>Kickxellomycetes</taxon>
        <taxon>Kickxellales</taxon>
        <taxon>Kickxellaceae</taxon>
        <taxon>Coemansia</taxon>
    </lineage>
</organism>
<protein>
    <submittedName>
        <fullName evidence="5">NineTeen Complex (NTC) component</fullName>
    </submittedName>
</protein>
<dbReference type="Pfam" id="PF06246">
    <property type="entry name" value="Isy1"/>
    <property type="match status" value="1"/>
</dbReference>
<comment type="similarity">
    <text evidence="2">Belongs to the ISY1 family.</text>
</comment>
<dbReference type="GO" id="GO:0005634">
    <property type="term" value="C:nucleus"/>
    <property type="evidence" value="ECO:0007669"/>
    <property type="project" value="UniProtKB-SubCell"/>
</dbReference>
<dbReference type="EMBL" id="JANBOH010000201">
    <property type="protein sequence ID" value="KAJ1643992.1"/>
    <property type="molecule type" value="Genomic_DNA"/>
</dbReference>
<dbReference type="InterPro" id="IPR009360">
    <property type="entry name" value="Isy1"/>
</dbReference>
<dbReference type="Gene3D" id="1.10.287.660">
    <property type="entry name" value="Helix hairpin bin"/>
    <property type="match status" value="1"/>
</dbReference>
<accession>A0A9W8CJ69</accession>
<dbReference type="PANTHER" id="PTHR13021">
    <property type="entry name" value="PRE-MRNA-SPLICING FACTOR ISY1"/>
    <property type="match status" value="1"/>
</dbReference>
<dbReference type="GO" id="GO:0000350">
    <property type="term" value="P:generation of catalytic spliceosome for second transesterification step"/>
    <property type="evidence" value="ECO:0007669"/>
    <property type="project" value="InterPro"/>
</dbReference>
<feature type="compositionally biased region" description="Polar residues" evidence="4">
    <location>
        <begin position="229"/>
        <end position="240"/>
    </location>
</feature>
<gene>
    <name evidence="5" type="primary">ISY1</name>
    <name evidence="5" type="ORF">LPJ64_004280</name>
</gene>
<comment type="caution">
    <text evidence="5">The sequence shown here is derived from an EMBL/GenBank/DDBJ whole genome shotgun (WGS) entry which is preliminary data.</text>
</comment>